<sequence>MSLTNFSAIDLSRFPSPTLIEALSYEDIYTNVLAEFQSRFSEFDALVESDPVLKVLEAFAYREMLLRQRINESAEHVLLAKASSKELDYLGSRFGVERAAVLSHSEDNTSENFESDERFRQRIKLALEGHSTAGPAGAYTFHAFTASPAVHDVHVDAPEFAYIDLPEEIQSYLPANTHLLSCTRNANLSKPAPGDVVVTVLSNEGNGAASESVLSEVKAHLERDDVRPLTDRVNVVSADIIEFNLEATLYFYPGMNAAEIIQDAKASVNQFFTERAKLGHDISISALHAALHVAGVQRAEIHLPTQDILINQYQAAHCLNLSIHDGGEHV</sequence>
<dbReference type="OrthoDB" id="9793802at2"/>
<evidence type="ECO:0000259" key="2">
    <source>
        <dbReference type="Pfam" id="PF26079"/>
    </source>
</evidence>
<dbReference type="PANTHER" id="PTHR35862">
    <property type="entry name" value="FELS-2 PROPHAGE PROTEIN"/>
    <property type="match status" value="1"/>
</dbReference>
<accession>A0A5S3YZN5</accession>
<dbReference type="EMBL" id="PNCM01000005">
    <property type="protein sequence ID" value="TMP83755.1"/>
    <property type="molecule type" value="Genomic_DNA"/>
</dbReference>
<dbReference type="Pfam" id="PF26078">
    <property type="entry name" value="Baseplate_J_M"/>
    <property type="match status" value="1"/>
</dbReference>
<reference evidence="3 4" key="1">
    <citation type="submission" date="2017-12" db="EMBL/GenBank/DDBJ databases">
        <authorList>
            <person name="Paulsen S."/>
            <person name="Gram L.K."/>
        </authorList>
    </citation>
    <scope>NUCLEOTIDE SEQUENCE [LARGE SCALE GENOMIC DNA]</scope>
    <source>
        <strain evidence="3 4">S1189</strain>
    </source>
</reference>
<dbReference type="InterPro" id="IPR058530">
    <property type="entry name" value="Baseplate_J-like_C"/>
</dbReference>
<dbReference type="Proteomes" id="UP000307362">
    <property type="component" value="Unassembled WGS sequence"/>
</dbReference>
<protein>
    <submittedName>
        <fullName evidence="3">Baseplate protein</fullName>
    </submittedName>
</protein>
<feature type="domain" description="Baseplate J-like central" evidence="1">
    <location>
        <begin position="131"/>
        <end position="237"/>
    </location>
</feature>
<organism evidence="3 4">
    <name type="scientific">Pseudoalteromonas phenolica</name>
    <dbReference type="NCBI Taxonomy" id="161398"/>
    <lineage>
        <taxon>Bacteria</taxon>
        <taxon>Pseudomonadati</taxon>
        <taxon>Pseudomonadota</taxon>
        <taxon>Gammaproteobacteria</taxon>
        <taxon>Alteromonadales</taxon>
        <taxon>Pseudoalteromonadaceae</taxon>
        <taxon>Pseudoalteromonas</taxon>
    </lineage>
</organism>
<evidence type="ECO:0000313" key="3">
    <source>
        <dbReference type="EMBL" id="TMP83755.1"/>
    </source>
</evidence>
<gene>
    <name evidence="3" type="ORF">CWB73_00985</name>
</gene>
<evidence type="ECO:0000313" key="4">
    <source>
        <dbReference type="Proteomes" id="UP000307362"/>
    </source>
</evidence>
<comment type="caution">
    <text evidence="3">The sequence shown here is derived from an EMBL/GenBank/DDBJ whole genome shotgun (WGS) entry which is preliminary data.</text>
</comment>
<evidence type="ECO:0000259" key="1">
    <source>
        <dbReference type="Pfam" id="PF26078"/>
    </source>
</evidence>
<dbReference type="PIRSF" id="PIRSF020481">
    <property type="entry name" value="BAP"/>
    <property type="match status" value="1"/>
</dbReference>
<dbReference type="Pfam" id="PF26079">
    <property type="entry name" value="Baseplate_J_C"/>
    <property type="match status" value="1"/>
</dbReference>
<dbReference type="AlphaFoldDB" id="A0A5S3YZN5"/>
<dbReference type="InterPro" id="IPR052726">
    <property type="entry name" value="Phage_Baseplate_Hub"/>
</dbReference>
<dbReference type="PANTHER" id="PTHR35862:SF1">
    <property type="entry name" value="FELS-2 PROPHAGE PROTEIN"/>
    <property type="match status" value="1"/>
</dbReference>
<feature type="domain" description="Baseplate J-like C-terminal" evidence="2">
    <location>
        <begin position="244"/>
        <end position="322"/>
    </location>
</feature>
<dbReference type="RefSeq" id="WP_138566045.1">
    <property type="nucleotide sequence ID" value="NZ_PNCM01000005.1"/>
</dbReference>
<dbReference type="InterPro" id="IPR014507">
    <property type="entry name" value="Baseplate_assembly_J_pred"/>
</dbReference>
<name>A0A5S3YZN5_9GAMM</name>
<proteinExistence type="predicted"/>
<dbReference type="InterPro" id="IPR058531">
    <property type="entry name" value="Baseplate_J_M"/>
</dbReference>
<reference evidence="4" key="2">
    <citation type="submission" date="2019-06" db="EMBL/GenBank/DDBJ databases">
        <title>Co-occurence of chitin degradation, pigmentation and bioactivity in marine Pseudoalteromonas.</title>
        <authorList>
            <person name="Sonnenschein E.C."/>
            <person name="Bech P.K."/>
        </authorList>
    </citation>
    <scope>NUCLEOTIDE SEQUENCE [LARGE SCALE GENOMIC DNA]</scope>
    <source>
        <strain evidence="4">S1189</strain>
    </source>
</reference>